<evidence type="ECO:0000313" key="3">
    <source>
        <dbReference type="Proteomes" id="UP001595704"/>
    </source>
</evidence>
<protein>
    <submittedName>
        <fullName evidence="2">Antitoxin</fullName>
    </submittedName>
</protein>
<gene>
    <name evidence="2" type="ORF">ACFONL_09045</name>
</gene>
<organism evidence="2 3">
    <name type="scientific">Camelimonas fluminis</name>
    <dbReference type="NCBI Taxonomy" id="1576911"/>
    <lineage>
        <taxon>Bacteria</taxon>
        <taxon>Pseudomonadati</taxon>
        <taxon>Pseudomonadota</taxon>
        <taxon>Alphaproteobacteria</taxon>
        <taxon>Hyphomicrobiales</taxon>
        <taxon>Chelatococcaceae</taxon>
        <taxon>Camelimonas</taxon>
    </lineage>
</organism>
<dbReference type="RefSeq" id="WP_373301658.1">
    <property type="nucleotide sequence ID" value="NZ_BNCG01000008.1"/>
</dbReference>
<sequence>MSAKPRAPQSPRQNMRAKIVETERETRIFRTNRSLAVRLPPDFGTAGDAVRIVRDGERLIIEPVGKGNSVLTLLAEWAKEQPPHERDQFPVDLNESLLPLPDVDI</sequence>
<dbReference type="InterPro" id="IPR037914">
    <property type="entry name" value="SpoVT-AbrB_sf"/>
</dbReference>
<dbReference type="InterPro" id="IPR007159">
    <property type="entry name" value="SpoVT-AbrB_dom"/>
</dbReference>
<dbReference type="EMBL" id="JBHRYC010000038">
    <property type="protein sequence ID" value="MFC3637524.1"/>
    <property type="molecule type" value="Genomic_DNA"/>
</dbReference>
<dbReference type="SUPFAM" id="SSF89447">
    <property type="entry name" value="AbrB/MazE/MraZ-like"/>
    <property type="match status" value="1"/>
</dbReference>
<dbReference type="Proteomes" id="UP001595704">
    <property type="component" value="Unassembled WGS sequence"/>
</dbReference>
<dbReference type="SMART" id="SM00966">
    <property type="entry name" value="SpoVT_AbrB"/>
    <property type="match status" value="1"/>
</dbReference>
<dbReference type="Pfam" id="PF04014">
    <property type="entry name" value="MazE_antitoxin"/>
    <property type="match status" value="1"/>
</dbReference>
<reference evidence="3" key="1">
    <citation type="journal article" date="2019" name="Int. J. Syst. Evol. Microbiol.">
        <title>The Global Catalogue of Microorganisms (GCM) 10K type strain sequencing project: providing services to taxonomists for standard genome sequencing and annotation.</title>
        <authorList>
            <consortium name="The Broad Institute Genomics Platform"/>
            <consortium name="The Broad Institute Genome Sequencing Center for Infectious Disease"/>
            <person name="Wu L."/>
            <person name="Ma J."/>
        </authorList>
    </citation>
    <scope>NUCLEOTIDE SEQUENCE [LARGE SCALE GENOMIC DNA]</scope>
    <source>
        <strain evidence="3">KCTC 42282</strain>
    </source>
</reference>
<evidence type="ECO:0000259" key="1">
    <source>
        <dbReference type="SMART" id="SM00966"/>
    </source>
</evidence>
<keyword evidence="3" id="KW-1185">Reference proteome</keyword>
<evidence type="ECO:0000313" key="2">
    <source>
        <dbReference type="EMBL" id="MFC3637524.1"/>
    </source>
</evidence>
<feature type="domain" description="SpoVT-AbrB" evidence="1">
    <location>
        <begin position="29"/>
        <end position="69"/>
    </location>
</feature>
<dbReference type="Gene3D" id="2.10.260.10">
    <property type="match status" value="1"/>
</dbReference>
<comment type="caution">
    <text evidence="2">The sequence shown here is derived from an EMBL/GenBank/DDBJ whole genome shotgun (WGS) entry which is preliminary data.</text>
</comment>
<proteinExistence type="predicted"/>
<name>A0ABV7UGN2_9HYPH</name>
<accession>A0ABV7UGN2</accession>